<accession>A0A072NUC0</accession>
<protein>
    <recommendedName>
        <fullName evidence="3">Transcription factor domain-containing protein</fullName>
    </recommendedName>
</protein>
<evidence type="ECO:0000313" key="2">
    <source>
        <dbReference type="Proteomes" id="UP000027920"/>
    </source>
</evidence>
<dbReference type="Proteomes" id="UP000027920">
    <property type="component" value="Unassembled WGS sequence"/>
</dbReference>
<dbReference type="STRING" id="1182545.A0A072NUC0"/>
<dbReference type="GeneID" id="25287275"/>
<keyword evidence="2" id="KW-1185">Reference proteome</keyword>
<dbReference type="EMBL" id="AMGV01000023">
    <property type="protein sequence ID" value="KEF51464.1"/>
    <property type="molecule type" value="Genomic_DNA"/>
</dbReference>
<dbReference type="OrthoDB" id="4158087at2759"/>
<reference evidence="1 2" key="1">
    <citation type="submission" date="2013-03" db="EMBL/GenBank/DDBJ databases">
        <title>The Genome Sequence of Exophiala aquamarina CBS 119918.</title>
        <authorList>
            <consortium name="The Broad Institute Genomics Platform"/>
            <person name="Cuomo C."/>
            <person name="de Hoog S."/>
            <person name="Gorbushina A."/>
            <person name="Walker B."/>
            <person name="Young S.K."/>
            <person name="Zeng Q."/>
            <person name="Gargeya S."/>
            <person name="Fitzgerald M."/>
            <person name="Haas B."/>
            <person name="Abouelleil A."/>
            <person name="Allen A.W."/>
            <person name="Alvarado L."/>
            <person name="Arachchi H.M."/>
            <person name="Berlin A.M."/>
            <person name="Chapman S.B."/>
            <person name="Gainer-Dewar J."/>
            <person name="Goldberg J."/>
            <person name="Griggs A."/>
            <person name="Gujja S."/>
            <person name="Hansen M."/>
            <person name="Howarth C."/>
            <person name="Imamovic A."/>
            <person name="Ireland A."/>
            <person name="Larimer J."/>
            <person name="McCowan C."/>
            <person name="Murphy C."/>
            <person name="Pearson M."/>
            <person name="Poon T.W."/>
            <person name="Priest M."/>
            <person name="Roberts A."/>
            <person name="Saif S."/>
            <person name="Shea T."/>
            <person name="Sisk P."/>
            <person name="Sykes S."/>
            <person name="Wortman J."/>
            <person name="Nusbaum C."/>
            <person name="Birren B."/>
        </authorList>
    </citation>
    <scope>NUCLEOTIDE SEQUENCE [LARGE SCALE GENOMIC DNA]</scope>
    <source>
        <strain evidence="1 2">CBS 119918</strain>
    </source>
</reference>
<dbReference type="HOGENOM" id="CLU_023254_0_2_1"/>
<comment type="caution">
    <text evidence="1">The sequence shown here is derived from an EMBL/GenBank/DDBJ whole genome shotgun (WGS) entry which is preliminary data.</text>
</comment>
<dbReference type="PANTHER" id="PTHR37540">
    <property type="entry name" value="TRANSCRIPTION FACTOR (ACR-2), PUTATIVE-RELATED-RELATED"/>
    <property type="match status" value="1"/>
</dbReference>
<sequence length="463" mass="52558">MLFIVSSNGEKVDQTTRKLIRSHVMQGKKQKKIRAKMGQRTSGSAISRKHHQETPIKLVDVITAGVPLLPGRIGLDLPYAEFRDSVEPRVLMNMMKFSEIAMSVIFPLLVGIGFHADTSESLYPMVLDSAALHITAFAVEGFIDKILRGKVNEPNPPAMLHLQKGLKLLRERLLSEDDTTKISDSTISIVLKLASIALFDRDQQASKTHMDGLHKIVSIRGGMDAIEDPRLLREMARIDLSIALLNAADPLFFRQPSEPMPKYPEKLLPDSGDNLGFQDNIRLIGSMDNELSTAWRVMRRFCLLVNLGTQTQGLIDPEIIRETMAAVIYRLLQMEFTTGSLDEVVRLGLLTFSHHVFLQWHDIKTPYYDLAAAYRNHLLDSNVIDRVSPQLMVWLLMTAANSLFDISDEMWLEESLREQVGVCEVKTWKGLQDVLKSFMWMPLLDEHRGKQAYDFIFLDERES</sequence>
<name>A0A072NUC0_9EURO</name>
<gene>
    <name evidence="1" type="ORF">A1O9_12381</name>
</gene>
<evidence type="ECO:0008006" key="3">
    <source>
        <dbReference type="Google" id="ProtNLM"/>
    </source>
</evidence>
<proteinExistence type="predicted"/>
<dbReference type="RefSeq" id="XP_013254054.1">
    <property type="nucleotide sequence ID" value="XM_013398600.1"/>
</dbReference>
<dbReference type="AlphaFoldDB" id="A0A072NUC0"/>
<dbReference type="VEuPathDB" id="FungiDB:A1O9_12381"/>
<dbReference type="PANTHER" id="PTHR37540:SF5">
    <property type="entry name" value="TRANSCRIPTION FACTOR DOMAIN-CONTAINING PROTEIN"/>
    <property type="match status" value="1"/>
</dbReference>
<evidence type="ECO:0000313" key="1">
    <source>
        <dbReference type="EMBL" id="KEF51464.1"/>
    </source>
</evidence>
<organism evidence="1 2">
    <name type="scientific">Exophiala aquamarina CBS 119918</name>
    <dbReference type="NCBI Taxonomy" id="1182545"/>
    <lineage>
        <taxon>Eukaryota</taxon>
        <taxon>Fungi</taxon>
        <taxon>Dikarya</taxon>
        <taxon>Ascomycota</taxon>
        <taxon>Pezizomycotina</taxon>
        <taxon>Eurotiomycetes</taxon>
        <taxon>Chaetothyriomycetidae</taxon>
        <taxon>Chaetothyriales</taxon>
        <taxon>Herpotrichiellaceae</taxon>
        <taxon>Exophiala</taxon>
    </lineage>
</organism>